<proteinExistence type="predicted"/>
<name>A0AAV2Z2L0_9STRA</name>
<evidence type="ECO:0000313" key="2">
    <source>
        <dbReference type="Proteomes" id="UP001146120"/>
    </source>
</evidence>
<dbReference type="AlphaFoldDB" id="A0AAV2Z2L0"/>
<sequence length="93" mass="10609">MPRRRHVPGNKSSAPVLLSTRHPYSKHLSLLTANARGFKEHNRDAWFRLARKKQHSRCVDVMFLPETHVQPAEVDALAAQHAAGWGRRPLPDE</sequence>
<dbReference type="EMBL" id="DAKRPA010000078">
    <property type="protein sequence ID" value="DAZ99726.1"/>
    <property type="molecule type" value="Genomic_DNA"/>
</dbReference>
<comment type="caution">
    <text evidence="1">The sequence shown here is derived from an EMBL/GenBank/DDBJ whole genome shotgun (WGS) entry which is preliminary data.</text>
</comment>
<organism evidence="1 2">
    <name type="scientific">Lagenidium giganteum</name>
    <dbReference type="NCBI Taxonomy" id="4803"/>
    <lineage>
        <taxon>Eukaryota</taxon>
        <taxon>Sar</taxon>
        <taxon>Stramenopiles</taxon>
        <taxon>Oomycota</taxon>
        <taxon>Peronosporomycetes</taxon>
        <taxon>Pythiales</taxon>
        <taxon>Pythiaceae</taxon>
    </lineage>
</organism>
<protein>
    <submittedName>
        <fullName evidence="1">Uncharacterized protein</fullName>
    </submittedName>
</protein>
<evidence type="ECO:0000313" key="1">
    <source>
        <dbReference type="EMBL" id="DAZ99726.1"/>
    </source>
</evidence>
<reference evidence="1" key="2">
    <citation type="journal article" date="2023" name="Microbiol Resour">
        <title>Decontamination and Annotation of the Draft Genome Sequence of the Oomycete Lagenidium giganteum ARSEF 373.</title>
        <authorList>
            <person name="Morgan W.R."/>
            <person name="Tartar A."/>
        </authorList>
    </citation>
    <scope>NUCLEOTIDE SEQUENCE</scope>
    <source>
        <strain evidence="1">ARSEF 373</strain>
    </source>
</reference>
<reference evidence="1" key="1">
    <citation type="submission" date="2022-11" db="EMBL/GenBank/DDBJ databases">
        <authorList>
            <person name="Morgan W.R."/>
            <person name="Tartar A."/>
        </authorList>
    </citation>
    <scope>NUCLEOTIDE SEQUENCE</scope>
    <source>
        <strain evidence="1">ARSEF 373</strain>
    </source>
</reference>
<gene>
    <name evidence="1" type="ORF">N0F65_000904</name>
</gene>
<dbReference type="Proteomes" id="UP001146120">
    <property type="component" value="Unassembled WGS sequence"/>
</dbReference>
<accession>A0AAV2Z2L0</accession>
<keyword evidence="2" id="KW-1185">Reference proteome</keyword>